<dbReference type="GO" id="GO:0005737">
    <property type="term" value="C:cytoplasm"/>
    <property type="evidence" value="ECO:0007669"/>
    <property type="project" value="TreeGrafter"/>
</dbReference>
<dbReference type="InterPro" id="IPR013078">
    <property type="entry name" value="His_Pase_superF_clade-1"/>
</dbReference>
<protein>
    <submittedName>
        <fullName evidence="2">Histidine phosphatase superfamily</fullName>
    </submittedName>
</protein>
<dbReference type="CDD" id="cd07067">
    <property type="entry name" value="HP_PGM_like"/>
    <property type="match status" value="1"/>
</dbReference>
<dbReference type="RefSeq" id="XP_046118451.1">
    <property type="nucleotide sequence ID" value="XM_046257388.1"/>
</dbReference>
<dbReference type="Gene3D" id="3.40.50.1240">
    <property type="entry name" value="Phosphoglycerate mutase-like"/>
    <property type="match status" value="1"/>
</dbReference>
<dbReference type="SMART" id="SM00855">
    <property type="entry name" value="PGAM"/>
    <property type="match status" value="1"/>
</dbReference>
<sequence length="354" mass="39154">MKLSQLLPLAGLAATASASWPEAQGKSIKYTTVQGYFLQDEADTVPGTFDYASSNLGLLNRTYPTDNDASGDAPQWERFARWVSYLNRNCRNKGDVRYKVLVMGRHGEGWHNAAESFYGTPAWNCYWSVLDGNGTTVWADPLLTPAGSHEALKANAFFKSHFADHGLPYFESYYTSPLMRCTTTANLTFADIDLPETRPFDPVVKEFFREGISIHTCDRRSSKSHIHAAIPALRFEDGFTEEDELWRGDVSEGEIQPHQDWRSQSVLDDVFVEDDATWISVTSHSGEIRSLLRVLGHREFSLSTGQIIPVLVKAEVVEGTPTTEPLPGFTSEATCDAPPVTSVAGQGCVCTQTA</sequence>
<dbReference type="GO" id="GO:0016791">
    <property type="term" value="F:phosphatase activity"/>
    <property type="evidence" value="ECO:0007669"/>
    <property type="project" value="TreeGrafter"/>
</dbReference>
<keyword evidence="1" id="KW-0732">Signal</keyword>
<evidence type="ECO:0000256" key="1">
    <source>
        <dbReference type="SAM" id="SignalP"/>
    </source>
</evidence>
<dbReference type="SUPFAM" id="SSF53254">
    <property type="entry name" value="Phosphoglycerate mutase-like"/>
    <property type="match status" value="1"/>
</dbReference>
<gene>
    <name evidence="2" type="ORF">F5Z01DRAFT_109050</name>
</gene>
<accession>A0A9P7ZMP6</accession>
<dbReference type="OrthoDB" id="496981at2759"/>
<feature type="chain" id="PRO_5040247944" evidence="1">
    <location>
        <begin position="19"/>
        <end position="354"/>
    </location>
</feature>
<comment type="caution">
    <text evidence="2">The sequence shown here is derived from an EMBL/GenBank/DDBJ whole genome shotgun (WGS) entry which is preliminary data.</text>
</comment>
<dbReference type="Proteomes" id="UP000887229">
    <property type="component" value="Unassembled WGS sequence"/>
</dbReference>
<dbReference type="InterPro" id="IPR029033">
    <property type="entry name" value="His_PPase_superfam"/>
</dbReference>
<reference evidence="2" key="1">
    <citation type="journal article" date="2021" name="IMA Fungus">
        <title>Genomic characterization of three marine fungi, including Emericellopsis atlantica sp. nov. with signatures of a generalist lifestyle and marine biomass degradation.</title>
        <authorList>
            <person name="Hagestad O.C."/>
            <person name="Hou L."/>
            <person name="Andersen J.H."/>
            <person name="Hansen E.H."/>
            <person name="Altermark B."/>
            <person name="Li C."/>
            <person name="Kuhnert E."/>
            <person name="Cox R.J."/>
            <person name="Crous P.W."/>
            <person name="Spatafora J.W."/>
            <person name="Lail K."/>
            <person name="Amirebrahimi M."/>
            <person name="Lipzen A."/>
            <person name="Pangilinan J."/>
            <person name="Andreopoulos W."/>
            <person name="Hayes R.D."/>
            <person name="Ng V."/>
            <person name="Grigoriev I.V."/>
            <person name="Jackson S.A."/>
            <person name="Sutton T.D.S."/>
            <person name="Dobson A.D.W."/>
            <person name="Rama T."/>
        </authorList>
    </citation>
    <scope>NUCLEOTIDE SEQUENCE</scope>
    <source>
        <strain evidence="2">TS7</strain>
    </source>
</reference>
<keyword evidence="3" id="KW-1185">Reference proteome</keyword>
<dbReference type="GeneID" id="70288291"/>
<evidence type="ECO:0000313" key="2">
    <source>
        <dbReference type="EMBL" id="KAG9254527.1"/>
    </source>
</evidence>
<organism evidence="2 3">
    <name type="scientific">Emericellopsis atlantica</name>
    <dbReference type="NCBI Taxonomy" id="2614577"/>
    <lineage>
        <taxon>Eukaryota</taxon>
        <taxon>Fungi</taxon>
        <taxon>Dikarya</taxon>
        <taxon>Ascomycota</taxon>
        <taxon>Pezizomycotina</taxon>
        <taxon>Sordariomycetes</taxon>
        <taxon>Hypocreomycetidae</taxon>
        <taxon>Hypocreales</taxon>
        <taxon>Bionectriaceae</taxon>
        <taxon>Emericellopsis</taxon>
    </lineage>
</organism>
<dbReference type="EMBL" id="MU251254">
    <property type="protein sequence ID" value="KAG9254527.1"/>
    <property type="molecule type" value="Genomic_DNA"/>
</dbReference>
<evidence type="ECO:0000313" key="3">
    <source>
        <dbReference type="Proteomes" id="UP000887229"/>
    </source>
</evidence>
<dbReference type="InterPro" id="IPR050275">
    <property type="entry name" value="PGM_Phosphatase"/>
</dbReference>
<name>A0A9P7ZMP6_9HYPO</name>
<dbReference type="AlphaFoldDB" id="A0A9P7ZMP6"/>
<proteinExistence type="predicted"/>
<dbReference type="PANTHER" id="PTHR48100:SF32">
    <property type="entry name" value="ANCHORED PROTEIN, PUTATIVE (AFU_ORTHOLOGUE AFUA_1G10590)-RELATED"/>
    <property type="match status" value="1"/>
</dbReference>
<feature type="signal peptide" evidence="1">
    <location>
        <begin position="1"/>
        <end position="18"/>
    </location>
</feature>
<dbReference type="PANTHER" id="PTHR48100">
    <property type="entry name" value="BROAD-SPECIFICITY PHOSPHATASE YOR283W-RELATED"/>
    <property type="match status" value="1"/>
</dbReference>